<sequence>MLKEKDIEISIISLLEQKGYQWITIDNDHWIQTRNLDDFINESLLRDSLIKINKINDHNVIQEAINSIKNLDNPSLFERNYAFHKILVDGITIESKDFLVNPLIRFVDFTNPENNTFQVANQVKFQEGQKMRIPDVIIYINGIPLIVMELKSFNEDAQEATLEHAYAQLGSNSEHDGYRYDIPTLFNYNSFLVISDGIDTKVGTLTSKIDRYNEWKSVSGEKGYNDDYINKIDVFINGLFDKNRLIDIIKNNIFYIIDKNDKPIKIMAQYHQYFGVNKALNSIIKTVKPNGNGKAGIIWHTQGSGKSFSMVMLAHKLLIEKELNVPTIVLLTDRIDLDIQLYKTFFSAKDYLKCEPVIASSREDLVKKLSNIKQGGIILSTIAKFDKEHLPKNERNNIIVMADEAHRGHYGIYETVSYEKNAETEEMEAIFKYGVEKYIRDALPNATFIGFTGTPVSTKTKQTTDIFGEIIDAYDMTQSIIDGSTVKLYYESRLAKVWTNDEVLKEIDQYYKDLENTQQADTKSIERSKNEMSKIKQILEDHDMIKVFASDIIEHYENRKGIINGKAMIICQTRIAASKLYKEIISEYPAYKDSAILVVTESNKDPEELRKLFGNNALRKELGDEFKKDTSRYKIAIVCDMWLTGFDVPDLEVMYFIKRLKSYNLMQAIARVNRVYPGKSSGLIVDYIGLNSALEEALDQYTIRDKENNIQDIKNEIYNVIKEKLSILNEWFYKIPKDKFWANDSLTRFRAIQEGAQFILEDKTRREDPFMFDLSFSLKQAFVVCAGIVTKQERKEILYYLAIRSYILKLRNKPGIVSTKEMNEHVSQLLAEAIKGDEVRSLTAEQKSDFNAIELLSKEKIDQLRKSNPPHIFVEIVKKLLERAIAESRKHNYFKSQEYSKRLRRILEEYHGRGASFTPALTILQLTDFASEMVADEYEAQKLGVFGRERAFYDALARDKNAQELLGDDTLILIARELKEVVEEYALTDWAAKESTRSQMRIKIKECLKKYNYPPQYQILAIKDVIKQAEYIMLED</sequence>
<dbReference type="InterPro" id="IPR014001">
    <property type="entry name" value="Helicase_ATP-bd"/>
</dbReference>
<evidence type="ECO:0000256" key="10">
    <source>
        <dbReference type="ARBA" id="ARBA00023125"/>
    </source>
</evidence>
<dbReference type="InterPro" id="IPR027417">
    <property type="entry name" value="P-loop_NTPase"/>
</dbReference>
<comment type="catalytic activity">
    <reaction evidence="1 11">
        <text>Endonucleolytic cleavage of DNA to give random double-stranded fragments with terminal 5'-phosphates, ATP is simultaneously hydrolyzed.</text>
        <dbReference type="EC" id="3.1.21.3"/>
    </reaction>
</comment>
<keyword evidence="4" id="KW-0540">Nuclease</keyword>
<name>A0A449AE26_9BACT</name>
<dbReference type="InterPro" id="IPR004473">
    <property type="entry name" value="Restrct_endonuc_typeI_HsdR"/>
</dbReference>
<dbReference type="EC" id="3.1.21.3" evidence="11"/>
<dbReference type="CDD" id="cd22332">
    <property type="entry name" value="HsdR_N"/>
    <property type="match status" value="1"/>
</dbReference>
<dbReference type="GO" id="GO:0005524">
    <property type="term" value="F:ATP binding"/>
    <property type="evidence" value="ECO:0007669"/>
    <property type="project" value="UniProtKB-KW"/>
</dbReference>
<dbReference type="GO" id="GO:0009035">
    <property type="term" value="F:type I site-specific deoxyribonuclease activity"/>
    <property type="evidence" value="ECO:0007669"/>
    <property type="project" value="UniProtKB-EC"/>
</dbReference>
<dbReference type="GO" id="GO:0003677">
    <property type="term" value="F:DNA binding"/>
    <property type="evidence" value="ECO:0007669"/>
    <property type="project" value="UniProtKB-KW"/>
</dbReference>
<dbReference type="SUPFAM" id="SSF52540">
    <property type="entry name" value="P-loop containing nucleoside triphosphate hydrolases"/>
    <property type="match status" value="2"/>
</dbReference>
<feature type="domain" description="Helicase ATP-binding" evidence="12">
    <location>
        <begin position="287"/>
        <end position="473"/>
    </location>
</feature>
<comment type="function">
    <text evidence="11">Subunit R is required for both nuclease and ATPase activities, but not for modification.</text>
</comment>
<evidence type="ECO:0000256" key="9">
    <source>
        <dbReference type="ARBA" id="ARBA00022840"/>
    </source>
</evidence>
<dbReference type="InterPro" id="IPR040980">
    <property type="entry name" value="SWI2_SNF2"/>
</dbReference>
<dbReference type="InterPro" id="IPR021810">
    <property type="entry name" value="T1RH-like_C"/>
</dbReference>
<dbReference type="Pfam" id="PF18766">
    <property type="entry name" value="SWI2_SNF2"/>
    <property type="match status" value="1"/>
</dbReference>
<comment type="similarity">
    <text evidence="2 11">Belongs to the HsdR family.</text>
</comment>
<evidence type="ECO:0000256" key="1">
    <source>
        <dbReference type="ARBA" id="ARBA00000851"/>
    </source>
</evidence>
<evidence type="ECO:0000256" key="4">
    <source>
        <dbReference type="ARBA" id="ARBA00022722"/>
    </source>
</evidence>
<evidence type="ECO:0000313" key="15">
    <source>
        <dbReference type="Proteomes" id="UP000289952"/>
    </source>
</evidence>
<proteinExistence type="inferred from homology"/>
<dbReference type="Proteomes" id="UP000289952">
    <property type="component" value="Chromosome"/>
</dbReference>
<gene>
    <name evidence="13" type="primary">hsdR_3</name>
    <name evidence="14" type="synonym">hsdR_4</name>
    <name evidence="13" type="ORF">NCTC10118_00365</name>
    <name evidence="14" type="ORF">NCTC10118_00768</name>
</gene>
<keyword evidence="9 11" id="KW-0067">ATP-binding</keyword>
<evidence type="ECO:0000313" key="13">
    <source>
        <dbReference type="EMBL" id="VEU63238.1"/>
    </source>
</evidence>
<evidence type="ECO:0000256" key="2">
    <source>
        <dbReference type="ARBA" id="ARBA00008598"/>
    </source>
</evidence>
<dbReference type="CDD" id="cd18800">
    <property type="entry name" value="SF2_C_EcoR124I-like"/>
    <property type="match status" value="1"/>
</dbReference>
<keyword evidence="10 11" id="KW-0238">DNA-binding</keyword>
<evidence type="ECO:0000256" key="5">
    <source>
        <dbReference type="ARBA" id="ARBA00022741"/>
    </source>
</evidence>
<dbReference type="RefSeq" id="WP_129621444.1">
    <property type="nucleotide sequence ID" value="NZ_LR214972.1"/>
</dbReference>
<keyword evidence="14" id="KW-0614">Plasmid</keyword>
<dbReference type="GO" id="GO:0009307">
    <property type="term" value="P:DNA restriction-modification system"/>
    <property type="evidence" value="ECO:0007669"/>
    <property type="project" value="UniProtKB-KW"/>
</dbReference>
<geneLocation type="plasmid" evidence="14 15">
    <name>2</name>
</geneLocation>
<comment type="subunit">
    <text evidence="3 11">The type I restriction/modification system is composed of three polypeptides R, M and S.</text>
</comment>
<reference evidence="13 15" key="1">
    <citation type="submission" date="2019-01" db="EMBL/GenBank/DDBJ databases">
        <authorList>
            <consortium name="Pathogen Informatics"/>
        </authorList>
    </citation>
    <scope>NUCLEOTIDE SEQUENCE [LARGE SCALE GENOMIC DNA]</scope>
    <source>
        <strain evidence="13 15">NCTC10118</strain>
        <plasmid evidence="15">2</plasmid>
    </source>
</reference>
<dbReference type="PANTHER" id="PTHR30195:SF15">
    <property type="entry name" value="TYPE I RESTRICTION ENZYME HINDI ENDONUCLEASE SUBUNIT"/>
    <property type="match status" value="1"/>
</dbReference>
<dbReference type="EMBL" id="LR214972">
    <property type="protein sequence ID" value="VEU63238.1"/>
    <property type="molecule type" value="Genomic_DNA"/>
</dbReference>
<protein>
    <recommendedName>
        <fullName evidence="11">Type I restriction enzyme endonuclease subunit</fullName>
        <shortName evidence="11">R protein</shortName>
        <ecNumber evidence="11">3.1.21.3</ecNumber>
    </recommendedName>
</protein>
<evidence type="ECO:0000256" key="7">
    <source>
        <dbReference type="ARBA" id="ARBA00022759"/>
    </source>
</evidence>
<dbReference type="REBASE" id="298537">
    <property type="entry name" value="Mbo10118ORF777P"/>
</dbReference>
<evidence type="ECO:0000313" key="14">
    <source>
        <dbReference type="EMBL" id="VEU64246.1"/>
    </source>
</evidence>
<organism evidence="13 15">
    <name type="scientific">Mycoplasmopsis bovirhinis</name>
    <dbReference type="NCBI Taxonomy" id="29553"/>
    <lineage>
        <taxon>Bacteria</taxon>
        <taxon>Bacillati</taxon>
        <taxon>Mycoplasmatota</taxon>
        <taxon>Mycoplasmoidales</taxon>
        <taxon>Metamycoplasmataceae</taxon>
        <taxon>Mycoplasmopsis</taxon>
    </lineage>
</organism>
<dbReference type="EMBL" id="LR214973">
    <property type="protein sequence ID" value="VEU64246.1"/>
    <property type="molecule type" value="Genomic_DNA"/>
</dbReference>
<dbReference type="Gene3D" id="3.40.50.300">
    <property type="entry name" value="P-loop containing nucleotide triphosphate hydrolases"/>
    <property type="match status" value="2"/>
</dbReference>
<keyword evidence="5 11" id="KW-0547">Nucleotide-binding</keyword>
<keyword evidence="15" id="KW-1185">Reference proteome</keyword>
<dbReference type="PROSITE" id="PS51192">
    <property type="entry name" value="HELICASE_ATP_BIND_1"/>
    <property type="match status" value="1"/>
</dbReference>
<dbReference type="SMART" id="SM00487">
    <property type="entry name" value="DEXDc"/>
    <property type="match status" value="1"/>
</dbReference>
<evidence type="ECO:0000256" key="11">
    <source>
        <dbReference type="RuleBase" id="RU364115"/>
    </source>
</evidence>
<evidence type="ECO:0000256" key="8">
    <source>
        <dbReference type="ARBA" id="ARBA00022801"/>
    </source>
</evidence>
<dbReference type="AlphaFoldDB" id="A0A449AE26"/>
<keyword evidence="8 11" id="KW-0378">Hydrolase</keyword>
<dbReference type="InterPro" id="IPR055180">
    <property type="entry name" value="HsdR_RecA-like_helicase_dom_2"/>
</dbReference>
<accession>A0A449AE26</accession>
<keyword evidence="7" id="KW-0255">Endonuclease</keyword>
<dbReference type="REBASE" id="298519">
    <property type="entry name" value="Mbo10118ORF356P"/>
</dbReference>
<evidence type="ECO:0000256" key="3">
    <source>
        <dbReference type="ARBA" id="ARBA00011296"/>
    </source>
</evidence>
<dbReference type="Gene3D" id="3.90.1570.50">
    <property type="match status" value="1"/>
</dbReference>
<dbReference type="OrthoDB" id="9758243at2"/>
<dbReference type="NCBIfam" id="TIGR00348">
    <property type="entry name" value="hsdR"/>
    <property type="match status" value="1"/>
</dbReference>
<dbReference type="Pfam" id="PF22679">
    <property type="entry name" value="T1R_D3-like"/>
    <property type="match status" value="1"/>
</dbReference>
<keyword evidence="6 11" id="KW-0680">Restriction system</keyword>
<evidence type="ECO:0000259" key="12">
    <source>
        <dbReference type="PROSITE" id="PS51192"/>
    </source>
</evidence>
<dbReference type="Pfam" id="PF04313">
    <property type="entry name" value="HSDR_N"/>
    <property type="match status" value="1"/>
</dbReference>
<dbReference type="Proteomes" id="UP000289952">
    <property type="component" value="Plasmid 2"/>
</dbReference>
<dbReference type="InterPro" id="IPR007409">
    <property type="entry name" value="Restrct_endonuc_type1_HsdR_N"/>
</dbReference>
<evidence type="ECO:0000256" key="6">
    <source>
        <dbReference type="ARBA" id="ARBA00022747"/>
    </source>
</evidence>
<dbReference type="InterPro" id="IPR051268">
    <property type="entry name" value="Type-I_R_enzyme_R_subunit"/>
</dbReference>
<dbReference type="Pfam" id="PF11867">
    <property type="entry name" value="T1RH-like_C"/>
    <property type="match status" value="1"/>
</dbReference>
<dbReference type="PANTHER" id="PTHR30195">
    <property type="entry name" value="TYPE I SITE-SPECIFIC DEOXYRIBONUCLEASE PROTEIN SUBUNIT M AND R"/>
    <property type="match status" value="1"/>
</dbReference>